<evidence type="ECO:0000313" key="10">
    <source>
        <dbReference type="EMBL" id="AQS55991.1"/>
    </source>
</evidence>
<comment type="catalytic activity">
    <reaction evidence="7">
        <text>Hydrolysis of terminal, non-reducing alpha-D-galactose residues in alpha-D-galactosides, including galactose oligosaccharides, galactomannans and galactolipids.</text>
        <dbReference type="EC" id="3.2.1.22"/>
    </reaction>
</comment>
<evidence type="ECO:0000256" key="8">
    <source>
        <dbReference type="SAM" id="SignalP"/>
    </source>
</evidence>
<protein>
    <recommendedName>
        <fullName evidence="7">Alpha-galactosidase</fullName>
        <ecNumber evidence="7">3.2.1.22</ecNumber>
    </recommendedName>
    <alternativeName>
        <fullName evidence="7">Melibiase</fullName>
    </alternativeName>
</protein>
<dbReference type="OrthoDB" id="9807519at2"/>
<dbReference type="Proteomes" id="UP000188603">
    <property type="component" value="Chromosome"/>
</dbReference>
<comment type="similarity">
    <text evidence="1">Belongs to the glycosyl hydrolase 36 family.</text>
</comment>
<dbReference type="InterPro" id="IPR041233">
    <property type="entry name" value="Melibiase_C"/>
</dbReference>
<reference evidence="10 11" key="1">
    <citation type="journal article" date="2015" name="Int. J. Syst. Evol. Microbiol.">
        <title>Novibacillus thermophilus gen. nov., sp. nov., a Gram-staining-negative and moderately thermophilic member of the family Thermoactinomycetaceae.</title>
        <authorList>
            <person name="Yang G."/>
            <person name="Chen J."/>
            <person name="Zhou S."/>
        </authorList>
    </citation>
    <scope>NUCLEOTIDE SEQUENCE [LARGE SCALE GENOMIC DNA]</scope>
    <source>
        <strain evidence="10 11">SG-1</strain>
    </source>
</reference>
<feature type="domain" description="CBM6" evidence="9">
    <location>
        <begin position="187"/>
        <end position="316"/>
    </location>
</feature>
<dbReference type="Gene3D" id="2.60.40.10">
    <property type="entry name" value="Immunoglobulins"/>
    <property type="match status" value="1"/>
</dbReference>
<name>A0A1U9K7J1_9BACL</name>
<dbReference type="InterPro" id="IPR013222">
    <property type="entry name" value="Glyco_hyd_98_carb-bd"/>
</dbReference>
<dbReference type="PROSITE" id="PS51175">
    <property type="entry name" value="CBM6"/>
    <property type="match status" value="1"/>
</dbReference>
<evidence type="ECO:0000256" key="2">
    <source>
        <dbReference type="ARBA" id="ARBA00009743"/>
    </source>
</evidence>
<dbReference type="Pfam" id="PF22888">
    <property type="entry name" value="FIMAH"/>
    <property type="match status" value="1"/>
</dbReference>
<dbReference type="SUPFAM" id="SSF51011">
    <property type="entry name" value="Glycosyl hydrolase domain"/>
    <property type="match status" value="1"/>
</dbReference>
<dbReference type="InterPro" id="IPR005084">
    <property type="entry name" value="CBM6"/>
</dbReference>
<dbReference type="InterPro" id="IPR000111">
    <property type="entry name" value="Glyco_hydro_27/36_CS"/>
</dbReference>
<dbReference type="CDD" id="cd04081">
    <property type="entry name" value="CBM35_galactosidase-like"/>
    <property type="match status" value="1"/>
</dbReference>
<comment type="similarity">
    <text evidence="2 7">Belongs to the glycosyl hydrolase 27 family.</text>
</comment>
<dbReference type="Pfam" id="PF16499">
    <property type="entry name" value="Melibiase_2"/>
    <property type="match status" value="2"/>
</dbReference>
<evidence type="ECO:0000256" key="4">
    <source>
        <dbReference type="ARBA" id="ARBA00022801"/>
    </source>
</evidence>
<dbReference type="InterPro" id="IPR013785">
    <property type="entry name" value="Aldolase_TIM"/>
</dbReference>
<dbReference type="RefSeq" id="WP_077719852.1">
    <property type="nucleotide sequence ID" value="NZ_CP019699.1"/>
</dbReference>
<dbReference type="InterPro" id="IPR018905">
    <property type="entry name" value="A-galactase_NEW3"/>
</dbReference>
<dbReference type="EC" id="3.2.1.22" evidence="7"/>
<keyword evidence="11" id="KW-1185">Reference proteome</keyword>
<dbReference type="Gene3D" id="3.20.20.70">
    <property type="entry name" value="Aldolase class I"/>
    <property type="match status" value="2"/>
</dbReference>
<dbReference type="InterPro" id="IPR008979">
    <property type="entry name" value="Galactose-bd-like_sf"/>
</dbReference>
<dbReference type="AlphaFoldDB" id="A0A1U9K7J1"/>
<dbReference type="InterPro" id="IPR038637">
    <property type="entry name" value="NPCBM_sf"/>
</dbReference>
<evidence type="ECO:0000256" key="7">
    <source>
        <dbReference type="RuleBase" id="RU361168"/>
    </source>
</evidence>
<dbReference type="Gene3D" id="2.60.120.1060">
    <property type="entry name" value="NPCBM/NEW2 domain"/>
    <property type="match status" value="1"/>
</dbReference>
<keyword evidence="5 7" id="KW-1015">Disulfide bond</keyword>
<dbReference type="GO" id="GO:0030246">
    <property type="term" value="F:carbohydrate binding"/>
    <property type="evidence" value="ECO:0007669"/>
    <property type="project" value="InterPro"/>
</dbReference>
<dbReference type="KEGG" id="ntr:B0W44_09630"/>
<gene>
    <name evidence="10" type="ORF">B0W44_09630</name>
</gene>
<dbReference type="PANTHER" id="PTHR11452:SF75">
    <property type="entry name" value="ALPHA-GALACTOSIDASE MEL1"/>
    <property type="match status" value="1"/>
</dbReference>
<dbReference type="InterPro" id="IPR013780">
    <property type="entry name" value="Glyco_hydro_b"/>
</dbReference>
<proteinExistence type="inferred from homology"/>
<dbReference type="SUPFAM" id="SSF51445">
    <property type="entry name" value="(Trans)glycosidases"/>
    <property type="match status" value="1"/>
</dbReference>
<dbReference type="InterPro" id="IPR013783">
    <property type="entry name" value="Ig-like_fold"/>
</dbReference>
<dbReference type="EMBL" id="CP019699">
    <property type="protein sequence ID" value="AQS55991.1"/>
    <property type="molecule type" value="Genomic_DNA"/>
</dbReference>
<dbReference type="FunFam" id="2.60.40.1180:FF:000008">
    <property type="entry name" value="Alpha-galactosidase"/>
    <property type="match status" value="1"/>
</dbReference>
<feature type="signal peptide" evidence="8">
    <location>
        <begin position="1"/>
        <end position="35"/>
    </location>
</feature>
<evidence type="ECO:0000256" key="3">
    <source>
        <dbReference type="ARBA" id="ARBA00022729"/>
    </source>
</evidence>
<dbReference type="CDD" id="cd14792">
    <property type="entry name" value="GH27"/>
    <property type="match status" value="1"/>
</dbReference>
<dbReference type="GO" id="GO:0004557">
    <property type="term" value="F:alpha-galactosidase activity"/>
    <property type="evidence" value="ECO:0007669"/>
    <property type="project" value="UniProtKB-EC"/>
</dbReference>
<evidence type="ECO:0000256" key="5">
    <source>
        <dbReference type="ARBA" id="ARBA00023157"/>
    </source>
</evidence>
<dbReference type="PROSITE" id="PS00512">
    <property type="entry name" value="ALPHA_GALACTOSIDASE"/>
    <property type="match status" value="1"/>
</dbReference>
<dbReference type="GO" id="GO:0005975">
    <property type="term" value="P:carbohydrate metabolic process"/>
    <property type="evidence" value="ECO:0007669"/>
    <property type="project" value="InterPro"/>
</dbReference>
<keyword evidence="3 8" id="KW-0732">Signal</keyword>
<evidence type="ECO:0000259" key="9">
    <source>
        <dbReference type="PROSITE" id="PS51175"/>
    </source>
</evidence>
<dbReference type="InterPro" id="IPR054470">
    <property type="entry name" value="FIMAH_dom"/>
</dbReference>
<keyword evidence="6 7" id="KW-0326">Glycosidase</keyword>
<accession>A0A1U9K7J1</accession>
<dbReference type="PANTHER" id="PTHR11452">
    <property type="entry name" value="ALPHA-GALACTOSIDASE/ALPHA-N-ACETYLGALACTOSAMINIDASE"/>
    <property type="match status" value="1"/>
</dbReference>
<evidence type="ECO:0000256" key="6">
    <source>
        <dbReference type="ARBA" id="ARBA00023295"/>
    </source>
</evidence>
<dbReference type="Pfam" id="PF08305">
    <property type="entry name" value="NPCBM"/>
    <property type="match status" value="1"/>
</dbReference>
<evidence type="ECO:0000256" key="1">
    <source>
        <dbReference type="ARBA" id="ARBA00006202"/>
    </source>
</evidence>
<dbReference type="InterPro" id="IPR002241">
    <property type="entry name" value="Glyco_hydro_27"/>
</dbReference>
<evidence type="ECO:0000313" key="11">
    <source>
        <dbReference type="Proteomes" id="UP000188603"/>
    </source>
</evidence>
<feature type="chain" id="PRO_5011984705" description="Alpha-galactosidase" evidence="8">
    <location>
        <begin position="36"/>
        <end position="892"/>
    </location>
</feature>
<dbReference type="Gene3D" id="2.60.40.1180">
    <property type="entry name" value="Golgi alpha-mannosidase II"/>
    <property type="match status" value="1"/>
</dbReference>
<sequence>MGRSRRRKGWRSGFLLFLVSVFVLCGSMVTPSSHAYALDDDLAKTPPMGWNSWNRFGCQIDEQLILDTAKAMVESGMKDAGYEYVNIDDCWMDEERDENGNYVADPERFPHGIKWLVDQIHDMGLKVGIYSSNGAMTCQGLPGGYGHEKEDAQKYAEWGIDYLKYDWCYSPELHYSADIDKISVNGVDYEAEDGTLEGGANVADCANCSGERKVGNIGNNSGSLTFDNVRVTKSGHYELTIYYANFYWEDGIPNRSVYVSVNGGEGQKVEFVNTGGWDSVKTATVQVQLESGDNTIKFYNPWTKHDNAKYAYTRMRDALDEAYAGTGRDIVFSLCEWGSNEPWLWAKDVGHLWRTTGDISDNWGSVLNILDQQVGLEKYAGPGHWNDPDMLEVGNGGMTNTEYTSHFSLWSILAAPLLAGNDLRNMDEATKDILTNQEVIEVNQDPLGVQGKKIRDDGDQEVWVKPLQNGDRAVVLFNRGSSAKTIQVNANDIGMPNAPSYVLRDLWKHTETVTAGEIVAHVPSHGVAMYRVKPGTPNAAPPLITLSFDSDKYIQPGETNELTSTITNYGRIAIRDIHVQLDVPEGWGIEDSTTHLENLPPGKSAQIDWLVTPPRDAEHGTVTLEGTASFVYGDQEETDVHTEASVRIPPPVPDHDAYLSDIDWVWETNGWGPVEKDSSNGEQASSDGNTMTIGGVEYEKGLGVHAPSEVTYYLGGKFSKFTADIGVDDEVGDRGSVVYQVWADDEKVYESDVVTGSDAAEKVNVDISGAEELKLVVTDGGDDKNYDHANWADAKILKYPSAVNMKELVEQLEAEGEIQGDEAPHSLKIHLNAVTYYEEKELADKVVKHMEGFKQLLDYQMNATLISERAYHILKADADNVIQKWQSSTLRR</sequence>
<dbReference type="InterPro" id="IPR017853">
    <property type="entry name" value="GH"/>
</dbReference>
<dbReference type="STRING" id="1471761.B0W44_09630"/>
<keyword evidence="4 7" id="KW-0378">Hydrolase</keyword>
<dbReference type="Pfam" id="PF10633">
    <property type="entry name" value="NPCBM_assoc"/>
    <property type="match status" value="1"/>
</dbReference>
<organism evidence="10 11">
    <name type="scientific">Novibacillus thermophilus</name>
    <dbReference type="NCBI Taxonomy" id="1471761"/>
    <lineage>
        <taxon>Bacteria</taxon>
        <taxon>Bacillati</taxon>
        <taxon>Bacillota</taxon>
        <taxon>Bacilli</taxon>
        <taxon>Bacillales</taxon>
        <taxon>Thermoactinomycetaceae</taxon>
        <taxon>Novibacillus</taxon>
    </lineage>
</organism>
<dbReference type="SMART" id="SM00776">
    <property type="entry name" value="NPCBM"/>
    <property type="match status" value="1"/>
</dbReference>
<dbReference type="PRINTS" id="PR00740">
    <property type="entry name" value="GLHYDRLASE27"/>
</dbReference>
<dbReference type="SUPFAM" id="SSF49785">
    <property type="entry name" value="Galactose-binding domain-like"/>
    <property type="match status" value="2"/>
</dbReference>
<dbReference type="Pfam" id="PF17801">
    <property type="entry name" value="Melibiase_C"/>
    <property type="match status" value="1"/>
</dbReference>